<sequence>MFHGPDAVRFGSFRTSNDVQENSGIGFQCPNSRHITRTLRKASVFISILVQVKYRADENFKSESRHLRSLGRPDQTETGPKTFLERLQPNSVRLRVLCIRKVGRENTCHNIKRIRAVALLTCAIKWVRVRVRVRVRARAGECDADRSLGGSVRPYNYPPRVGAKQFRHTCTTHGLHM</sequence>
<protein>
    <submittedName>
        <fullName evidence="1">Uncharacterized protein</fullName>
    </submittedName>
</protein>
<dbReference type="Proteomes" id="UP000299102">
    <property type="component" value="Unassembled WGS sequence"/>
</dbReference>
<dbReference type="AlphaFoldDB" id="A0A4C1VKB6"/>
<organism evidence="1 2">
    <name type="scientific">Eumeta variegata</name>
    <name type="common">Bagworm moth</name>
    <name type="synonym">Eumeta japonica</name>
    <dbReference type="NCBI Taxonomy" id="151549"/>
    <lineage>
        <taxon>Eukaryota</taxon>
        <taxon>Metazoa</taxon>
        <taxon>Ecdysozoa</taxon>
        <taxon>Arthropoda</taxon>
        <taxon>Hexapoda</taxon>
        <taxon>Insecta</taxon>
        <taxon>Pterygota</taxon>
        <taxon>Neoptera</taxon>
        <taxon>Endopterygota</taxon>
        <taxon>Lepidoptera</taxon>
        <taxon>Glossata</taxon>
        <taxon>Ditrysia</taxon>
        <taxon>Tineoidea</taxon>
        <taxon>Psychidae</taxon>
        <taxon>Oiketicinae</taxon>
        <taxon>Eumeta</taxon>
    </lineage>
</organism>
<reference evidence="1 2" key="1">
    <citation type="journal article" date="2019" name="Commun. Biol.">
        <title>The bagworm genome reveals a unique fibroin gene that provides high tensile strength.</title>
        <authorList>
            <person name="Kono N."/>
            <person name="Nakamura H."/>
            <person name="Ohtoshi R."/>
            <person name="Tomita M."/>
            <person name="Numata K."/>
            <person name="Arakawa K."/>
        </authorList>
    </citation>
    <scope>NUCLEOTIDE SEQUENCE [LARGE SCALE GENOMIC DNA]</scope>
</reference>
<dbReference type="EMBL" id="BGZK01000365">
    <property type="protein sequence ID" value="GBP39426.1"/>
    <property type="molecule type" value="Genomic_DNA"/>
</dbReference>
<evidence type="ECO:0000313" key="2">
    <source>
        <dbReference type="Proteomes" id="UP000299102"/>
    </source>
</evidence>
<accession>A0A4C1VKB6</accession>
<comment type="caution">
    <text evidence="1">The sequence shown here is derived from an EMBL/GenBank/DDBJ whole genome shotgun (WGS) entry which is preliminary data.</text>
</comment>
<evidence type="ECO:0000313" key="1">
    <source>
        <dbReference type="EMBL" id="GBP39426.1"/>
    </source>
</evidence>
<proteinExistence type="predicted"/>
<keyword evidence="2" id="KW-1185">Reference proteome</keyword>
<gene>
    <name evidence="1" type="ORF">EVAR_95878_1</name>
</gene>
<name>A0A4C1VKB6_EUMVA</name>